<evidence type="ECO:0000256" key="2">
    <source>
        <dbReference type="ARBA" id="ARBA00004604"/>
    </source>
</evidence>
<name>A0ABR2WSQ1_9FUNG</name>
<comment type="subcellular location">
    <subcellularLocation>
        <location evidence="1 10">Cytoplasm</location>
    </subcellularLocation>
    <subcellularLocation>
        <location evidence="2">Nucleus</location>
        <location evidence="2">Nucleolus</location>
    </subcellularLocation>
</comment>
<dbReference type="InterPro" id="IPR026258">
    <property type="entry name" value="SRP68"/>
</dbReference>
<evidence type="ECO:0000256" key="1">
    <source>
        <dbReference type="ARBA" id="ARBA00004496"/>
    </source>
</evidence>
<keyword evidence="5 10" id="KW-0694">RNA-binding</keyword>
<evidence type="ECO:0000256" key="6">
    <source>
        <dbReference type="ARBA" id="ARBA00023135"/>
    </source>
</evidence>
<dbReference type="CDD" id="cd15481">
    <property type="entry name" value="SRP68-RBD"/>
    <property type="match status" value="1"/>
</dbReference>
<comment type="caution">
    <text evidence="11">The sequence shown here is derived from an EMBL/GenBank/DDBJ whole genome shotgun (WGS) entry which is preliminary data.</text>
</comment>
<evidence type="ECO:0000256" key="7">
    <source>
        <dbReference type="ARBA" id="ARBA00023242"/>
    </source>
</evidence>
<dbReference type="PANTHER" id="PTHR12860:SF0">
    <property type="entry name" value="SIGNAL RECOGNITION PARTICLE SUBUNIT SRP68"/>
    <property type="match status" value="1"/>
</dbReference>
<keyword evidence="12" id="KW-1185">Reference proteome</keyword>
<dbReference type="Proteomes" id="UP001479436">
    <property type="component" value="Unassembled WGS sequence"/>
</dbReference>
<evidence type="ECO:0000313" key="11">
    <source>
        <dbReference type="EMBL" id="KAK9764477.1"/>
    </source>
</evidence>
<keyword evidence="6 10" id="KW-0733">Signal recognition particle</keyword>
<accession>A0ABR2WSQ1</accession>
<protein>
    <recommendedName>
        <fullName evidence="9 10">Signal recognition particle subunit SRP68</fullName>
        <shortName evidence="10">SRP68</shortName>
    </recommendedName>
</protein>
<dbReference type="PIRSF" id="PIRSF038995">
    <property type="entry name" value="SRP68"/>
    <property type="match status" value="1"/>
</dbReference>
<proteinExistence type="inferred from homology"/>
<keyword evidence="7" id="KW-0539">Nucleus</keyword>
<evidence type="ECO:0000256" key="4">
    <source>
        <dbReference type="ARBA" id="ARBA00022490"/>
    </source>
</evidence>
<dbReference type="Pfam" id="PF16969">
    <property type="entry name" value="SRP68"/>
    <property type="match status" value="1"/>
</dbReference>
<keyword evidence="4 10" id="KW-0963">Cytoplasm</keyword>
<evidence type="ECO:0000256" key="9">
    <source>
        <dbReference type="ARBA" id="ARBA00029498"/>
    </source>
</evidence>
<reference evidence="11 12" key="1">
    <citation type="submission" date="2023-04" db="EMBL/GenBank/DDBJ databases">
        <title>Genome of Basidiobolus ranarum AG-B5.</title>
        <authorList>
            <person name="Stajich J.E."/>
            <person name="Carter-House D."/>
            <person name="Gryganskyi A."/>
        </authorList>
    </citation>
    <scope>NUCLEOTIDE SEQUENCE [LARGE SCALE GENOMIC DNA]</scope>
    <source>
        <strain evidence="11 12">AG-B5</strain>
    </source>
</reference>
<evidence type="ECO:0000256" key="8">
    <source>
        <dbReference type="ARBA" id="ARBA00023274"/>
    </source>
</evidence>
<organism evidence="11 12">
    <name type="scientific">Basidiobolus ranarum</name>
    <dbReference type="NCBI Taxonomy" id="34480"/>
    <lineage>
        <taxon>Eukaryota</taxon>
        <taxon>Fungi</taxon>
        <taxon>Fungi incertae sedis</taxon>
        <taxon>Zoopagomycota</taxon>
        <taxon>Entomophthoromycotina</taxon>
        <taxon>Basidiobolomycetes</taxon>
        <taxon>Basidiobolales</taxon>
        <taxon>Basidiobolaceae</taxon>
        <taxon>Basidiobolus</taxon>
    </lineage>
</organism>
<sequence>MADNMEIDEQTKSLENKDLPLSLDILNICNDSRNTYGLRHQDYQRYRQFCAGKIHRLRKTVEFSHGKGRTFQKREINAENVKDSRFLHIILFNCERAWSYAMELKAEAGGYEEPRKHNHLIRRLRKAVQNAKLLNELCSPEVGKVDPKTSLEAQAYYNTMCGHLNFEQQSWEVALDKYAAARVIYGKLAATGTAHLEALCHAAIDGNDPSIRYCAYNLRLGDGNTNIDTLVESVIQKSGKESSHLDQLAAQIESAQPESRKKQVENSTSIEWRSKSIPIKNADLAVAILKIQDSDLELDSNNDDTILDSFDKTLALYKDTERLCQKIIKDDAAATAKVKSSKSEENTANVKFIFNYIVYHRHLQTLKRNLFLVRSIKERIEGGIAPANDAKPPRYQDLVKLYDNILQVLNELKEFLISQDEPALGYIIEAAFAYYRGVRCYNVALTYSKINKWAEAYALLERVQSRLVQYKSLRQAIPSEVVNDPELLIPESQVTDLEALVRGQKSKVHAAWYLQQGNEEAGITDKLSNMNIDEIKDDEILSVPLIENLDAYPEVMAKNSDGAPYLVDLPPKLQPVPCKPLFFDIAYNKIEYPSTLDQRAGKSQDAASRLGGFFGSLWGRS</sequence>
<dbReference type="EMBL" id="JASJQH010000420">
    <property type="protein sequence ID" value="KAK9764477.1"/>
    <property type="molecule type" value="Genomic_DNA"/>
</dbReference>
<gene>
    <name evidence="11" type="primary">SRP68</name>
    <name evidence="11" type="ORF">K7432_007969</name>
</gene>
<evidence type="ECO:0000256" key="10">
    <source>
        <dbReference type="PIRNR" id="PIRNR038995"/>
    </source>
</evidence>
<keyword evidence="8 10" id="KW-0687">Ribonucleoprotein</keyword>
<dbReference type="Gene3D" id="1.10.3450.40">
    <property type="entry name" value="Signal recognition particle, SRP68 subunit, RNA-binding domain"/>
    <property type="match status" value="1"/>
</dbReference>
<dbReference type="InterPro" id="IPR038253">
    <property type="entry name" value="SRP68_N_sf"/>
</dbReference>
<dbReference type="PANTHER" id="PTHR12860">
    <property type="entry name" value="SIGNAL RECOGNITION PARTICLE 68 KDA PROTEIN"/>
    <property type="match status" value="1"/>
</dbReference>
<evidence type="ECO:0000256" key="5">
    <source>
        <dbReference type="ARBA" id="ARBA00022884"/>
    </source>
</evidence>
<comment type="similarity">
    <text evidence="3 10">Belongs to the SRP68 family.</text>
</comment>
<evidence type="ECO:0000313" key="12">
    <source>
        <dbReference type="Proteomes" id="UP001479436"/>
    </source>
</evidence>
<dbReference type="InterPro" id="IPR034652">
    <property type="entry name" value="SRP68-RBD"/>
</dbReference>
<evidence type="ECO:0000256" key="3">
    <source>
        <dbReference type="ARBA" id="ARBA00009352"/>
    </source>
</evidence>
<comment type="function">
    <text evidence="10">Component of the signal recognition particle (SRP) complex, a ribonucleoprotein complex that mediates the cotranslational targeting of secretory and membrane proteins to the endoplasmic reticulum (ER). The SRP complex interacts with the signal sequence in nascent secretory and membrane proteins and directs them to the membrane of the ER.</text>
</comment>